<feature type="region of interest" description="Disordered" evidence="4">
    <location>
        <begin position="673"/>
        <end position="929"/>
    </location>
</feature>
<protein>
    <submittedName>
        <fullName evidence="5">Uncharacterized protein</fullName>
    </submittedName>
</protein>
<feature type="compositionally biased region" description="Basic residues" evidence="4">
    <location>
        <begin position="977"/>
        <end position="998"/>
    </location>
</feature>
<feature type="compositionally biased region" description="Basic residues" evidence="4">
    <location>
        <begin position="572"/>
        <end position="581"/>
    </location>
</feature>
<dbReference type="PANTHER" id="PTHR24173:SF74">
    <property type="entry name" value="ANKYRIN REPEAT DOMAIN-CONTAINING PROTEIN 16"/>
    <property type="match status" value="1"/>
</dbReference>
<accession>A0AAN9T3H4</accession>
<feature type="repeat" description="ANK" evidence="3">
    <location>
        <begin position="274"/>
        <end position="306"/>
    </location>
</feature>
<dbReference type="PANTHER" id="PTHR24173">
    <property type="entry name" value="ANKYRIN REPEAT CONTAINING"/>
    <property type="match status" value="1"/>
</dbReference>
<keyword evidence="2 3" id="KW-0040">ANK repeat</keyword>
<comment type="caution">
    <text evidence="5">The sequence shown here is derived from an EMBL/GenBank/DDBJ whole genome shotgun (WGS) entry which is preliminary data.</text>
</comment>
<feature type="compositionally biased region" description="Basic and acidic residues" evidence="4">
    <location>
        <begin position="500"/>
        <end position="519"/>
    </location>
</feature>
<evidence type="ECO:0000256" key="2">
    <source>
        <dbReference type="ARBA" id="ARBA00023043"/>
    </source>
</evidence>
<proteinExistence type="predicted"/>
<evidence type="ECO:0000256" key="1">
    <source>
        <dbReference type="ARBA" id="ARBA00022737"/>
    </source>
</evidence>
<dbReference type="EMBL" id="JBBCAQ010000038">
    <property type="protein sequence ID" value="KAK7572109.1"/>
    <property type="molecule type" value="Genomic_DNA"/>
</dbReference>
<feature type="repeat" description="ANK" evidence="3">
    <location>
        <begin position="96"/>
        <end position="128"/>
    </location>
</feature>
<evidence type="ECO:0000256" key="4">
    <source>
        <dbReference type="SAM" id="MobiDB-lite"/>
    </source>
</evidence>
<feature type="repeat" description="ANK" evidence="3">
    <location>
        <begin position="240"/>
        <end position="273"/>
    </location>
</feature>
<gene>
    <name evidence="5" type="ORF">V9T40_014581</name>
</gene>
<feature type="repeat" description="ANK" evidence="3">
    <location>
        <begin position="129"/>
        <end position="161"/>
    </location>
</feature>
<feature type="compositionally biased region" description="Polar residues" evidence="4">
    <location>
        <begin position="858"/>
        <end position="871"/>
    </location>
</feature>
<dbReference type="PROSITE" id="PS50088">
    <property type="entry name" value="ANK_REPEAT"/>
    <property type="match status" value="6"/>
</dbReference>
<feature type="compositionally biased region" description="Basic and acidic residues" evidence="4">
    <location>
        <begin position="673"/>
        <end position="693"/>
    </location>
</feature>
<evidence type="ECO:0000313" key="6">
    <source>
        <dbReference type="Proteomes" id="UP001367676"/>
    </source>
</evidence>
<feature type="compositionally biased region" description="Basic and acidic residues" evidence="4">
    <location>
        <begin position="1301"/>
        <end position="1314"/>
    </location>
</feature>
<feature type="region of interest" description="Disordered" evidence="4">
    <location>
        <begin position="1300"/>
        <end position="1324"/>
    </location>
</feature>
<keyword evidence="6" id="KW-1185">Reference proteome</keyword>
<feature type="compositionally biased region" description="Basic residues" evidence="4">
    <location>
        <begin position="601"/>
        <end position="611"/>
    </location>
</feature>
<feature type="compositionally biased region" description="Low complexity" evidence="4">
    <location>
        <begin position="548"/>
        <end position="565"/>
    </location>
</feature>
<feature type="region of interest" description="Disordered" evidence="4">
    <location>
        <begin position="457"/>
        <end position="634"/>
    </location>
</feature>
<dbReference type="InterPro" id="IPR036770">
    <property type="entry name" value="Ankyrin_rpt-contain_sf"/>
</dbReference>
<feature type="compositionally biased region" description="Basic and acidic residues" evidence="4">
    <location>
        <begin position="872"/>
        <end position="911"/>
    </location>
</feature>
<feature type="compositionally biased region" description="Basic and acidic residues" evidence="4">
    <location>
        <begin position="965"/>
        <end position="976"/>
    </location>
</feature>
<name>A0AAN9T3H4_9HEMI</name>
<reference evidence="5 6" key="1">
    <citation type="submission" date="2024-03" db="EMBL/GenBank/DDBJ databases">
        <title>Adaptation during the transition from Ophiocordyceps entomopathogen to insect associate is accompanied by gene loss and intensified selection.</title>
        <authorList>
            <person name="Ward C.M."/>
            <person name="Onetto C.A."/>
            <person name="Borneman A.R."/>
        </authorList>
    </citation>
    <scope>NUCLEOTIDE SEQUENCE [LARGE SCALE GENOMIC DNA]</scope>
    <source>
        <strain evidence="5">AWRI1</strain>
        <tissue evidence="5">Single Adult Female</tissue>
    </source>
</reference>
<dbReference type="SUPFAM" id="SSF48403">
    <property type="entry name" value="Ankyrin repeat"/>
    <property type="match status" value="2"/>
</dbReference>
<sequence>MATATATRNWSDQFRSSFQEIEINPLEEGATALMYACQQENVEQLQSILRKKPEAVRERDRTLKTVLHYCAENHTLDCAEIILNVAPDIIDVADEDGYTTLHLAVIGGNIPLVNFLISKNADINALDSERHSVIHWATVCGEVELLEILLKCGANPSTPDVQGGYPIHYAAQMCGATSEMKSSSKLGLTVLKVLLNHNVDVNVVDHDGRQPVLWAASAGSSDAAIALINAGASVHAYDKDGLTALHCAASRGHTDCLETLIELCAADVDVIDNNGCSPLFYSVTLGHADATQLLLRCGADPNRQDRKGRTPAHCGAAKGQFETLRILKKHDGNLWIRNAKGDYCLQEAVISGRKDLVKWLLSQRPDAVNASNSDGRCPLHVAAMGNNIEMCKILLDYQSLVNPIMRTNKGDLMTPLDAALHKGNRGCAKYLQLHGGVPASKLSSYSAALRGPHKVEIHSDYQGSPEGKLDTPHQTRGSRSLDTSPSGYQSSRSRKVHVRIRADVTSKKFEESIPDDKESYHKHRRKYGVEIDRYPRTTPRKHGRMVDDYSITSDSYSSSDGSDYSSDTERRTRGRRRRRRWHGDERCRRRESKVVSNHSRQSSRSRSRSKCRCSDEESNRRERSQHREENKIKVKFRDTSDDDLVIKKSTELTSRSEMSVRPQVHQKVTAVVHREAEEEPQDSKESKETKPSESSENGYQDVQYQKLDTGTEVTDTEVFTDYGKGDQKKNKVPHPSKTVEFSPVNDSQKVPTVTSAVTSSKRDSPRGVQKENVNRSADPFGEQPFTINDLLKQETAEMKHPAAEESQKRVPNIQSTSDIKDISKETETSTAKKVNDLKKDVEENISQETPKTIRKPTESQNPQEKAAQSTKTAEEKSNNDDERLKVENISHGEQHSETTAEEEKKLGKSDGPEVNVDTPPQSSLQKTIKDLEKLKTEQLAEHFTKDKGLICVILDDDETIEIKRKKESRTKSEHSTHRTRSASRKKEKNSLKRQRRSRSSFEVLSDEGNNDGPSSRLTVHDDSGFEPSPRHGSSTFEDVSNKLKSRIPRATNRYQSEKQKENDPNINVSSVTQAVQTSLRKYHLERKVFHTLLELKRLQIRAGKSNEQVLVKRLVDDYQKAGLIVGLRPYDGIYSFRHFERYLYEQLRILQTANRKDIPRIKSSDDFEKLTNALRRTRAGKTLLENVPDNPLFCTHGTHRCIHATHAYTGIPCAAYIAKLDHHKLPKTTENYRCFLPRIDVKQMQRKNPSDIAKSLKNVDPSKPVTLELIHGTEKQIIALPTEKLDKNKKYYVTFTIKGGNNEEKSTSDGEKDLIVTQTTESND</sequence>
<feature type="compositionally biased region" description="Polar residues" evidence="4">
    <location>
        <begin position="697"/>
        <end position="713"/>
    </location>
</feature>
<evidence type="ECO:0000313" key="5">
    <source>
        <dbReference type="EMBL" id="KAK7572109.1"/>
    </source>
</evidence>
<feature type="compositionally biased region" description="Basic and acidic residues" evidence="4">
    <location>
        <begin position="791"/>
        <end position="808"/>
    </location>
</feature>
<feature type="compositionally biased region" description="Basic and acidic residues" evidence="4">
    <location>
        <begin position="833"/>
        <end position="842"/>
    </location>
</feature>
<feature type="compositionally biased region" description="Basic and acidic residues" evidence="4">
    <location>
        <begin position="760"/>
        <end position="773"/>
    </location>
</feature>
<feature type="repeat" description="ANK" evidence="3">
    <location>
        <begin position="207"/>
        <end position="239"/>
    </location>
</feature>
<feature type="repeat" description="ANK" evidence="3">
    <location>
        <begin position="374"/>
        <end position="406"/>
    </location>
</feature>
<dbReference type="Proteomes" id="UP001367676">
    <property type="component" value="Unassembled WGS sequence"/>
</dbReference>
<dbReference type="Gene3D" id="1.25.40.20">
    <property type="entry name" value="Ankyrin repeat-containing domain"/>
    <property type="match status" value="3"/>
</dbReference>
<dbReference type="InterPro" id="IPR002110">
    <property type="entry name" value="Ankyrin_rpt"/>
</dbReference>
<dbReference type="PRINTS" id="PR01415">
    <property type="entry name" value="ANKYRIN"/>
</dbReference>
<keyword evidence="1" id="KW-0677">Repeat</keyword>
<dbReference type="PROSITE" id="PS50297">
    <property type="entry name" value="ANK_REP_REGION"/>
    <property type="match status" value="5"/>
</dbReference>
<feature type="region of interest" description="Disordered" evidence="4">
    <location>
        <begin position="965"/>
        <end position="1042"/>
    </location>
</feature>
<dbReference type="SMART" id="SM00248">
    <property type="entry name" value="ANK"/>
    <property type="match status" value="12"/>
</dbReference>
<feature type="compositionally biased region" description="Polar residues" evidence="4">
    <location>
        <begin position="744"/>
        <end position="759"/>
    </location>
</feature>
<evidence type="ECO:0000256" key="3">
    <source>
        <dbReference type="PROSITE-ProRule" id="PRU00023"/>
    </source>
</evidence>
<dbReference type="Pfam" id="PF12796">
    <property type="entry name" value="Ank_2"/>
    <property type="match status" value="4"/>
</dbReference>
<feature type="compositionally biased region" description="Polar residues" evidence="4">
    <location>
        <begin position="474"/>
        <end position="491"/>
    </location>
</feature>
<feature type="compositionally biased region" description="Basic and acidic residues" evidence="4">
    <location>
        <begin position="612"/>
        <end position="634"/>
    </location>
</feature>
<feature type="compositionally biased region" description="Basic and acidic residues" evidence="4">
    <location>
        <begin position="818"/>
        <end position="827"/>
    </location>
</feature>
<organism evidence="5 6">
    <name type="scientific">Parthenolecanium corni</name>
    <dbReference type="NCBI Taxonomy" id="536013"/>
    <lineage>
        <taxon>Eukaryota</taxon>
        <taxon>Metazoa</taxon>
        <taxon>Ecdysozoa</taxon>
        <taxon>Arthropoda</taxon>
        <taxon>Hexapoda</taxon>
        <taxon>Insecta</taxon>
        <taxon>Pterygota</taxon>
        <taxon>Neoptera</taxon>
        <taxon>Paraneoptera</taxon>
        <taxon>Hemiptera</taxon>
        <taxon>Sternorrhyncha</taxon>
        <taxon>Coccoidea</taxon>
        <taxon>Coccidae</taxon>
        <taxon>Parthenolecanium</taxon>
    </lineage>
</organism>